<comment type="catalytic activity">
    <reaction evidence="1">
        <text>ATP + protein L-histidine = ADP + protein N-phospho-L-histidine.</text>
        <dbReference type="EC" id="2.7.13.3"/>
    </reaction>
</comment>
<evidence type="ECO:0000256" key="4">
    <source>
        <dbReference type="ARBA" id="ARBA00022553"/>
    </source>
</evidence>
<dbReference type="InterPro" id="IPR036890">
    <property type="entry name" value="HATPase_C_sf"/>
</dbReference>
<dbReference type="GO" id="GO:0005886">
    <property type="term" value="C:plasma membrane"/>
    <property type="evidence" value="ECO:0007669"/>
    <property type="project" value="UniProtKB-SubCell"/>
</dbReference>
<dbReference type="PANTHER" id="PTHR45436">
    <property type="entry name" value="SENSOR HISTIDINE KINASE YKOH"/>
    <property type="match status" value="1"/>
</dbReference>
<dbReference type="GO" id="GO:0000155">
    <property type="term" value="F:phosphorelay sensor kinase activity"/>
    <property type="evidence" value="ECO:0007669"/>
    <property type="project" value="InterPro"/>
</dbReference>
<dbReference type="SUPFAM" id="SSF47384">
    <property type="entry name" value="Homodimeric domain of signal transducing histidine kinase"/>
    <property type="match status" value="1"/>
</dbReference>
<keyword evidence="14" id="KW-1185">Reference proteome</keyword>
<keyword evidence="4" id="KW-0597">Phosphoprotein</keyword>
<gene>
    <name evidence="13" type="ORF">FGL95_15665</name>
</gene>
<dbReference type="Pfam" id="PF00512">
    <property type="entry name" value="HisKA"/>
    <property type="match status" value="1"/>
</dbReference>
<dbReference type="SMART" id="SM00388">
    <property type="entry name" value="HisKA"/>
    <property type="match status" value="1"/>
</dbReference>
<evidence type="ECO:0000256" key="1">
    <source>
        <dbReference type="ARBA" id="ARBA00000085"/>
    </source>
</evidence>
<organism evidence="13 14">
    <name type="scientific">Antrihabitans stalactiti</name>
    <dbReference type="NCBI Taxonomy" id="2584121"/>
    <lineage>
        <taxon>Bacteria</taxon>
        <taxon>Bacillati</taxon>
        <taxon>Actinomycetota</taxon>
        <taxon>Actinomycetes</taxon>
        <taxon>Mycobacteriales</taxon>
        <taxon>Nocardiaceae</taxon>
        <taxon>Antrihabitans</taxon>
    </lineage>
</organism>
<dbReference type="InterPro" id="IPR036097">
    <property type="entry name" value="HisK_dim/P_sf"/>
</dbReference>
<comment type="subcellular location">
    <subcellularLocation>
        <location evidence="2">Cell membrane</location>
    </subcellularLocation>
</comment>
<dbReference type="Pfam" id="PF02518">
    <property type="entry name" value="HATPase_c"/>
    <property type="match status" value="1"/>
</dbReference>
<evidence type="ECO:0000256" key="7">
    <source>
        <dbReference type="ARBA" id="ARBA00022777"/>
    </source>
</evidence>
<proteinExistence type="predicted"/>
<dbReference type="InterPro" id="IPR050428">
    <property type="entry name" value="TCS_sensor_his_kinase"/>
</dbReference>
<dbReference type="Proteomes" id="UP000535543">
    <property type="component" value="Unassembled WGS sequence"/>
</dbReference>
<keyword evidence="5" id="KW-0808">Transferase</keyword>
<reference evidence="13 14" key="2">
    <citation type="submission" date="2020-06" db="EMBL/GenBank/DDBJ databases">
        <title>Antribacter stalactiti gen. nov., sp. nov., a new member of the family Nacardiaceae isolated from a cave.</title>
        <authorList>
            <person name="Kim I.S."/>
        </authorList>
    </citation>
    <scope>NUCLEOTIDE SEQUENCE [LARGE SCALE GENOMIC DNA]</scope>
    <source>
        <strain evidence="13 14">YC2-7</strain>
    </source>
</reference>
<evidence type="ECO:0000256" key="8">
    <source>
        <dbReference type="ARBA" id="ARBA00022989"/>
    </source>
</evidence>
<dbReference type="CDD" id="cd00082">
    <property type="entry name" value="HisKA"/>
    <property type="match status" value="1"/>
</dbReference>
<evidence type="ECO:0000256" key="3">
    <source>
        <dbReference type="ARBA" id="ARBA00012438"/>
    </source>
</evidence>
<dbReference type="PRINTS" id="PR00344">
    <property type="entry name" value="BCTRLSENSOR"/>
</dbReference>
<dbReference type="Gene3D" id="3.30.565.10">
    <property type="entry name" value="Histidine kinase-like ATPase, C-terminal domain"/>
    <property type="match status" value="1"/>
</dbReference>
<keyword evidence="7 13" id="KW-0418">Kinase</keyword>
<dbReference type="CDD" id="cd00075">
    <property type="entry name" value="HATPase"/>
    <property type="match status" value="1"/>
</dbReference>
<dbReference type="AlphaFoldDB" id="A0A848KDV2"/>
<dbReference type="SUPFAM" id="SSF55874">
    <property type="entry name" value="ATPase domain of HSP90 chaperone/DNA topoisomerase II/histidine kinase"/>
    <property type="match status" value="1"/>
</dbReference>
<keyword evidence="10 11" id="KW-0472">Membrane</keyword>
<name>A0A848KDV2_9NOCA</name>
<evidence type="ECO:0000256" key="9">
    <source>
        <dbReference type="ARBA" id="ARBA00023012"/>
    </source>
</evidence>
<dbReference type="InterPro" id="IPR005467">
    <property type="entry name" value="His_kinase_dom"/>
</dbReference>
<accession>A0A848KDV2</accession>
<evidence type="ECO:0000256" key="11">
    <source>
        <dbReference type="SAM" id="Phobius"/>
    </source>
</evidence>
<dbReference type="InterPro" id="IPR003661">
    <property type="entry name" value="HisK_dim/P_dom"/>
</dbReference>
<evidence type="ECO:0000256" key="10">
    <source>
        <dbReference type="ARBA" id="ARBA00023136"/>
    </source>
</evidence>
<comment type="caution">
    <text evidence="13">The sequence shown here is derived from an EMBL/GenBank/DDBJ whole genome shotgun (WGS) entry which is preliminary data.</text>
</comment>
<evidence type="ECO:0000256" key="6">
    <source>
        <dbReference type="ARBA" id="ARBA00022692"/>
    </source>
</evidence>
<protein>
    <recommendedName>
        <fullName evidence="3">histidine kinase</fullName>
        <ecNumber evidence="3">2.7.13.3</ecNumber>
    </recommendedName>
</protein>
<dbReference type="PANTHER" id="PTHR45436:SF5">
    <property type="entry name" value="SENSOR HISTIDINE KINASE TRCS"/>
    <property type="match status" value="1"/>
</dbReference>
<dbReference type="InterPro" id="IPR003594">
    <property type="entry name" value="HATPase_dom"/>
</dbReference>
<evidence type="ECO:0000259" key="12">
    <source>
        <dbReference type="PROSITE" id="PS50109"/>
    </source>
</evidence>
<feature type="transmembrane region" description="Helical" evidence="11">
    <location>
        <begin position="87"/>
        <end position="107"/>
    </location>
</feature>
<keyword evidence="8 11" id="KW-1133">Transmembrane helix</keyword>
<evidence type="ECO:0000313" key="14">
    <source>
        <dbReference type="Proteomes" id="UP000535543"/>
    </source>
</evidence>
<sequence>MLAPDLAVLAPTYIPAVRAYALTVRVGDEIATSTSVQLPKSDLGYHTVFVDGSPYRVITVQDPRSRLVTLGVPSSEATDDTTRQQRIVIASCVAAIAAAAGLGWIFGGRAVRPIVDLTRSISAEPPQPLPTASGVREARALADALGSMLQRVTDAQADTTAALTTARDFAAVSAHELRTPLTAMRTDIEVLRTLELDDEQRAEILDDLQRAQGRVEATLSALERLATGELASESDYTDTDIVDVCDLAAQDAMRHHPGLTVRVDSGPTLMLRGLRAGLRLAIDNALTNAARHGGARNAVITATQQPNGTIVVAIDDDGKGIPESERAAVFERFVRGSGAAQSGSGLGLALVAQQAHLHGGRAHFEPSTLGGARLVIELASRRP</sequence>
<dbReference type="InterPro" id="IPR004358">
    <property type="entry name" value="Sig_transdc_His_kin-like_C"/>
</dbReference>
<feature type="domain" description="Histidine kinase" evidence="12">
    <location>
        <begin position="172"/>
        <end position="382"/>
    </location>
</feature>
<keyword evidence="6 11" id="KW-0812">Transmembrane</keyword>
<dbReference type="EMBL" id="VCQU01000005">
    <property type="protein sequence ID" value="NMN96479.1"/>
    <property type="molecule type" value="Genomic_DNA"/>
</dbReference>
<evidence type="ECO:0000313" key="13">
    <source>
        <dbReference type="EMBL" id="NMN96479.1"/>
    </source>
</evidence>
<reference evidence="13 14" key="1">
    <citation type="submission" date="2019-05" db="EMBL/GenBank/DDBJ databases">
        <authorList>
            <person name="Lee S.D."/>
        </authorList>
    </citation>
    <scope>NUCLEOTIDE SEQUENCE [LARGE SCALE GENOMIC DNA]</scope>
    <source>
        <strain evidence="13 14">YC2-7</strain>
    </source>
</reference>
<dbReference type="EC" id="2.7.13.3" evidence="3"/>
<dbReference type="Gene3D" id="1.10.287.130">
    <property type="match status" value="1"/>
</dbReference>
<evidence type="ECO:0000256" key="5">
    <source>
        <dbReference type="ARBA" id="ARBA00022679"/>
    </source>
</evidence>
<dbReference type="PROSITE" id="PS50109">
    <property type="entry name" value="HIS_KIN"/>
    <property type="match status" value="1"/>
</dbReference>
<dbReference type="SMART" id="SM00387">
    <property type="entry name" value="HATPase_c"/>
    <property type="match status" value="1"/>
</dbReference>
<evidence type="ECO:0000256" key="2">
    <source>
        <dbReference type="ARBA" id="ARBA00004236"/>
    </source>
</evidence>
<keyword evidence="9" id="KW-0902">Two-component regulatory system</keyword>